<sequence>MDISEQIKQIRIQKHQQYLDYCRRIEEKENEEIKKQNEEIKKQNEKELMDKKINYLTELHDKYKNMFDPKTSAAKKIQNFVRKNYFEPHCVNELDMNKIPPLYRLRITITNHHVNEYNEENIEQSMLDMHRLIYKMMVTVDEKINLFRYCFDIRELYPKRNKIIELYDGFYFMQPDDHIRINTLWDKVNGETNKSIIFMSQFEYYKCLSVDEFKKNNCSTNQDETKKHIEKLLQSHDIDNENINFDLVQNDIPLDNDFLHSITRKYIVECDNNIVSD</sequence>
<proteinExistence type="predicted"/>
<dbReference type="EMBL" id="KY523104">
    <property type="protein sequence ID" value="QKU35510.1"/>
    <property type="molecule type" value="Genomic_DNA"/>
</dbReference>
<dbReference type="KEGG" id="vg:80518940"/>
<accession>A0A6N1NNI8</accession>
<reference evidence="2" key="1">
    <citation type="submission" date="2017-01" db="EMBL/GenBank/DDBJ databases">
        <authorList>
            <person name="Assis F.L."/>
            <person name="Abrahao J.S."/>
            <person name="Silva L."/>
            <person name="Khalil J.B."/>
            <person name="Rodrigues R."/>
            <person name="Silva L.S."/>
            <person name="Arantes T."/>
            <person name="Boratto P."/>
            <person name="Andrade M."/>
            <person name="Kroon E.G."/>
            <person name="Ribeiro B."/>
            <person name="Bergier I."/>
            <person name="Seligmann H."/>
            <person name="Ghigo E."/>
            <person name="Colson P."/>
            <person name="Levasseur A."/>
            <person name="Raoult D."/>
            <person name="Scola B.L."/>
        </authorList>
    </citation>
    <scope>NUCLEOTIDE SEQUENCE</scope>
    <source>
        <strain evidence="2">Soda lake</strain>
    </source>
</reference>
<reference evidence="2" key="2">
    <citation type="journal article" date="2018" name="Nat. Commun.">
        <title>Tailed giant Tupanvirus possesses the most complete translational apparatus of the known virosphere.</title>
        <authorList>
            <person name="Abrahao J."/>
            <person name="Silva L."/>
            <person name="Silva L.S."/>
            <person name="Khalil J.Y.B."/>
            <person name="Rodrigues R."/>
            <person name="Arantes T."/>
            <person name="Assis F."/>
            <person name="Boratto P."/>
            <person name="Andrade M."/>
            <person name="Kroon E.G."/>
            <person name="Ribeiro B."/>
            <person name="Bergier I."/>
            <person name="Seligmann H."/>
            <person name="Ghigo E."/>
            <person name="Colson P."/>
            <person name="Levasseur A."/>
            <person name="Kroemer G."/>
            <person name="Raoult D."/>
            <person name="La Scola B."/>
        </authorList>
    </citation>
    <scope>NUCLEOTIDE SEQUENCE [LARGE SCALE GENOMIC DNA]</scope>
    <source>
        <strain evidence="2">Soda lake</strain>
    </source>
</reference>
<protein>
    <submittedName>
        <fullName evidence="2">Uncharacterized protein</fullName>
    </submittedName>
</protein>
<dbReference type="GeneID" id="80518940"/>
<feature type="coiled-coil region" evidence="1">
    <location>
        <begin position="23"/>
        <end position="50"/>
    </location>
</feature>
<evidence type="ECO:0000256" key="1">
    <source>
        <dbReference type="SAM" id="Coils"/>
    </source>
</evidence>
<keyword evidence="1" id="KW-0175">Coiled coil</keyword>
<dbReference type="RefSeq" id="YP_010782176.1">
    <property type="nucleotide sequence ID" value="NC_075039.1"/>
</dbReference>
<organism evidence="2">
    <name type="scientific">Tupanvirus soda lake</name>
    <dbReference type="NCBI Taxonomy" id="2126985"/>
    <lineage>
        <taxon>Viruses</taxon>
        <taxon>Varidnaviria</taxon>
        <taxon>Bamfordvirae</taxon>
        <taxon>Nucleocytoviricota</taxon>
        <taxon>Megaviricetes</taxon>
        <taxon>Imitervirales</taxon>
        <taxon>Mimiviridae</taxon>
        <taxon>Megamimivirinae</taxon>
        <taxon>Tupanvirus</taxon>
        <taxon>Tupanvirus salinum</taxon>
    </lineage>
</organism>
<evidence type="ECO:0000313" key="2">
    <source>
        <dbReference type="EMBL" id="QKU35510.1"/>
    </source>
</evidence>
<name>A0A6N1NNI8_9VIRU</name>